<dbReference type="InterPro" id="IPR003778">
    <property type="entry name" value="CT_A_B"/>
</dbReference>
<sequence>MSSHAGFHVTKPGFFTLLQDAGRRGVMHMGLTSGGAMDRHAWAWANRLLGNRYGTPALEITFGGAAFTSGLNTQIVVTGAEVQLTVNGKPKPLWTTIRVNAGDSVSLSAPRAGVRSYFAVRGGFIVNTDLGNSCATVVREGTGGLHSNGQPLGQGDLIPCSDATPPAANRKIPSQWIPDYHEPLTLNVISCAQVDRFSEAVFETFFDNIYTLSPQADRMGARLTGPALEVADRTLISEGTSLGAIQVPADGQPIILLNDRQTIGGYPKLGAVTPRSLDALAQRPPGTQLRFREIPLPEAQQEERQFLAFFRTAGSV</sequence>
<evidence type="ECO:0000313" key="6">
    <source>
        <dbReference type="Proteomes" id="UP000265903"/>
    </source>
</evidence>
<evidence type="ECO:0000256" key="1">
    <source>
        <dbReference type="ARBA" id="ARBA00022741"/>
    </source>
</evidence>
<dbReference type="GO" id="GO:0016787">
    <property type="term" value="F:hydrolase activity"/>
    <property type="evidence" value="ECO:0007669"/>
    <property type="project" value="UniProtKB-KW"/>
</dbReference>
<evidence type="ECO:0000256" key="3">
    <source>
        <dbReference type="ARBA" id="ARBA00022840"/>
    </source>
</evidence>
<keyword evidence="2" id="KW-0378">Hydrolase</keyword>
<dbReference type="RefSeq" id="WP_114334440.1">
    <property type="nucleotide sequence ID" value="NZ_QMDL01000002.1"/>
</dbReference>
<dbReference type="SUPFAM" id="SSF50891">
    <property type="entry name" value="Cyclophilin-like"/>
    <property type="match status" value="1"/>
</dbReference>
<protein>
    <submittedName>
        <fullName evidence="5">KipI antagonist</fullName>
    </submittedName>
</protein>
<dbReference type="Pfam" id="PF02626">
    <property type="entry name" value="CT_A_B"/>
    <property type="match status" value="1"/>
</dbReference>
<feature type="domain" description="Carboxyltransferase" evidence="4">
    <location>
        <begin position="28"/>
        <end position="309"/>
    </location>
</feature>
<dbReference type="SMART" id="SM00797">
    <property type="entry name" value="AHS2"/>
    <property type="match status" value="1"/>
</dbReference>
<dbReference type="GO" id="GO:0005524">
    <property type="term" value="F:ATP binding"/>
    <property type="evidence" value="ECO:0007669"/>
    <property type="project" value="UniProtKB-KW"/>
</dbReference>
<accession>A0A3M2RGA5</accession>
<dbReference type="OrthoDB" id="9768696at2"/>
<proteinExistence type="predicted"/>
<comment type="caution">
    <text evidence="5">The sequence shown here is derived from an EMBL/GenBank/DDBJ whole genome shotgun (WGS) entry which is preliminary data.</text>
</comment>
<evidence type="ECO:0000259" key="4">
    <source>
        <dbReference type="SMART" id="SM00797"/>
    </source>
</evidence>
<dbReference type="InterPro" id="IPR029000">
    <property type="entry name" value="Cyclophilin-like_dom_sf"/>
</dbReference>
<dbReference type="AlphaFoldDB" id="A0A3M2RGA5"/>
<gene>
    <name evidence="5" type="primary">kipA</name>
    <name evidence="5" type="ORF">DOQ08_01673</name>
</gene>
<dbReference type="InterPro" id="IPR052708">
    <property type="entry name" value="PxpC"/>
</dbReference>
<dbReference type="NCBIfam" id="TIGR00724">
    <property type="entry name" value="urea_amlyse_rel"/>
    <property type="match status" value="1"/>
</dbReference>
<dbReference type="Gene3D" id="2.40.100.10">
    <property type="entry name" value="Cyclophilin-like"/>
    <property type="match status" value="1"/>
</dbReference>
<evidence type="ECO:0000313" key="5">
    <source>
        <dbReference type="EMBL" id="RMJ04353.1"/>
    </source>
</evidence>
<dbReference type="Proteomes" id="UP000265903">
    <property type="component" value="Unassembled WGS sequence"/>
</dbReference>
<dbReference type="PANTHER" id="PTHR43309:SF4">
    <property type="entry name" value="CARBOXYLTRANSFERASE DOMAIN-CONTAINING PROTEIN"/>
    <property type="match status" value="1"/>
</dbReference>
<name>A0A3M2RGA5_9GAMM</name>
<keyword evidence="3" id="KW-0067">ATP-binding</keyword>
<dbReference type="EMBL" id="QMDL01000002">
    <property type="protein sequence ID" value="RMJ04353.1"/>
    <property type="molecule type" value="Genomic_DNA"/>
</dbReference>
<dbReference type="PANTHER" id="PTHR43309">
    <property type="entry name" value="5-OXOPROLINASE SUBUNIT C"/>
    <property type="match status" value="1"/>
</dbReference>
<evidence type="ECO:0000256" key="2">
    <source>
        <dbReference type="ARBA" id="ARBA00022801"/>
    </source>
</evidence>
<organism evidence="5 6">
    <name type="scientific">Marinobacter litoralis</name>
    <dbReference type="NCBI Taxonomy" id="187981"/>
    <lineage>
        <taxon>Bacteria</taxon>
        <taxon>Pseudomonadati</taxon>
        <taxon>Pseudomonadota</taxon>
        <taxon>Gammaproteobacteria</taxon>
        <taxon>Pseudomonadales</taxon>
        <taxon>Marinobacteraceae</taxon>
        <taxon>Marinobacter</taxon>
    </lineage>
</organism>
<reference evidence="5 6" key="1">
    <citation type="submission" date="2018-08" db="EMBL/GenBank/DDBJ databases">
        <title>Whole Genome Sequence of the Moderate Halophilic Marine Bacterium Marinobacter litoralis Sw-45.</title>
        <authorList>
            <person name="Musa H."/>
        </authorList>
    </citation>
    <scope>NUCLEOTIDE SEQUENCE [LARGE SCALE GENOMIC DNA]</scope>
    <source>
        <strain evidence="5 6">Sw-45</strain>
    </source>
</reference>
<keyword evidence="1" id="KW-0547">Nucleotide-binding</keyword>
<keyword evidence="6" id="KW-1185">Reference proteome</keyword>